<proteinExistence type="predicted"/>
<dbReference type="EMBL" id="RFFG01000127">
    <property type="protein sequence ID" value="RMI36742.1"/>
    <property type="molecule type" value="Genomic_DNA"/>
</dbReference>
<dbReference type="Gene3D" id="3.30.565.10">
    <property type="entry name" value="Histidine kinase-like ATPase, C-terminal domain"/>
    <property type="match status" value="1"/>
</dbReference>
<feature type="compositionally biased region" description="Basic and acidic residues" evidence="2">
    <location>
        <begin position="123"/>
        <end position="135"/>
    </location>
</feature>
<dbReference type="CDD" id="cd16936">
    <property type="entry name" value="HATPase_RsbW-like"/>
    <property type="match status" value="1"/>
</dbReference>
<feature type="compositionally biased region" description="Pro residues" evidence="2">
    <location>
        <begin position="102"/>
        <end position="113"/>
    </location>
</feature>
<protein>
    <submittedName>
        <fullName evidence="4">ATP-binding protein</fullName>
    </submittedName>
</protein>
<feature type="region of interest" description="Disordered" evidence="2">
    <location>
        <begin position="1"/>
        <end position="164"/>
    </location>
</feature>
<dbReference type="PANTHER" id="PTHR35526">
    <property type="entry name" value="ANTI-SIGMA-F FACTOR RSBW-RELATED"/>
    <property type="match status" value="1"/>
</dbReference>
<feature type="compositionally biased region" description="Low complexity" evidence="2">
    <location>
        <begin position="140"/>
        <end position="164"/>
    </location>
</feature>
<reference evidence="4 5" key="1">
    <citation type="submission" date="2018-10" db="EMBL/GenBank/DDBJ databases">
        <title>Isolation from soil.</title>
        <authorList>
            <person name="Hu J."/>
        </authorList>
    </citation>
    <scope>NUCLEOTIDE SEQUENCE [LARGE SCALE GENOMIC DNA]</scope>
    <source>
        <strain evidence="4 5">NEAU-Ht49</strain>
    </source>
</reference>
<keyword evidence="4" id="KW-0067">ATP-binding</keyword>
<comment type="caution">
    <text evidence="4">The sequence shown here is derived from an EMBL/GenBank/DDBJ whole genome shotgun (WGS) entry which is preliminary data.</text>
</comment>
<feature type="compositionally biased region" description="Acidic residues" evidence="2">
    <location>
        <begin position="87"/>
        <end position="99"/>
    </location>
</feature>
<dbReference type="InterPro" id="IPR036890">
    <property type="entry name" value="HATPase_C_sf"/>
</dbReference>
<dbReference type="GO" id="GO:0004674">
    <property type="term" value="F:protein serine/threonine kinase activity"/>
    <property type="evidence" value="ECO:0007669"/>
    <property type="project" value="UniProtKB-KW"/>
</dbReference>
<accession>A0A3M2LGX6</accession>
<dbReference type="SUPFAM" id="SSF55874">
    <property type="entry name" value="ATPase domain of HSP90 chaperone/DNA topoisomerase II/histidine kinase"/>
    <property type="match status" value="1"/>
</dbReference>
<evidence type="ECO:0000256" key="1">
    <source>
        <dbReference type="ARBA" id="ARBA00022527"/>
    </source>
</evidence>
<keyword evidence="1" id="KW-0808">Transferase</keyword>
<gene>
    <name evidence="4" type="ORF">EBO15_37855</name>
</gene>
<dbReference type="InterPro" id="IPR003594">
    <property type="entry name" value="HATPase_dom"/>
</dbReference>
<keyword evidence="4" id="KW-0547">Nucleotide-binding</keyword>
<dbReference type="InterPro" id="IPR050267">
    <property type="entry name" value="Anti-sigma-factor_SerPK"/>
</dbReference>
<keyword evidence="5" id="KW-1185">Reference proteome</keyword>
<dbReference type="PANTHER" id="PTHR35526:SF3">
    <property type="entry name" value="ANTI-SIGMA-F FACTOR RSBW"/>
    <property type="match status" value="1"/>
</dbReference>
<feature type="compositionally biased region" description="Basic and acidic residues" evidence="2">
    <location>
        <begin position="52"/>
        <end position="64"/>
    </location>
</feature>
<dbReference type="Proteomes" id="UP000282674">
    <property type="component" value="Unassembled WGS sequence"/>
</dbReference>
<evidence type="ECO:0000259" key="3">
    <source>
        <dbReference type="Pfam" id="PF13581"/>
    </source>
</evidence>
<sequence>MRVPCARAPARRRARPPTRGLPRKLPERGGRPPRTVGRTPGRSTPQTTAHQGEQHRERPHDRRVTTTPTTSASTEGVGAVGTRWLGIDDELTGDPDADGDPPRPAPRPSPPVTNEPDEPEPGDTARHEPARHEPAWDGVPADGASADAPPEPAPDAAWTLTADPRTAARARTLTTGRLRDWARLGRIAPDPADIDDVVLIVDELITNAVVHGRGAVRLRLTLDGAPAAPVLLGEITDDHPARPALPSAVAAPRGLDWSEDGRGLLLVTALATDYGTRSRPPGKTVWFTRDLSPRP</sequence>
<evidence type="ECO:0000256" key="2">
    <source>
        <dbReference type="SAM" id="MobiDB-lite"/>
    </source>
</evidence>
<keyword evidence="1" id="KW-0723">Serine/threonine-protein kinase</keyword>
<dbReference type="Pfam" id="PF13581">
    <property type="entry name" value="HATPase_c_2"/>
    <property type="match status" value="1"/>
</dbReference>
<organism evidence="4 5">
    <name type="scientific">Actinomadura harenae</name>
    <dbReference type="NCBI Taxonomy" id="2483351"/>
    <lineage>
        <taxon>Bacteria</taxon>
        <taxon>Bacillati</taxon>
        <taxon>Actinomycetota</taxon>
        <taxon>Actinomycetes</taxon>
        <taxon>Streptosporangiales</taxon>
        <taxon>Thermomonosporaceae</taxon>
        <taxon>Actinomadura</taxon>
    </lineage>
</organism>
<dbReference type="AlphaFoldDB" id="A0A3M2LGX6"/>
<keyword evidence="1" id="KW-0418">Kinase</keyword>
<evidence type="ECO:0000313" key="4">
    <source>
        <dbReference type="EMBL" id="RMI36742.1"/>
    </source>
</evidence>
<feature type="compositionally biased region" description="Low complexity" evidence="2">
    <location>
        <begin position="65"/>
        <end position="74"/>
    </location>
</feature>
<feature type="domain" description="Histidine kinase/HSP90-like ATPase" evidence="3">
    <location>
        <begin position="176"/>
        <end position="288"/>
    </location>
</feature>
<dbReference type="GO" id="GO:0005524">
    <property type="term" value="F:ATP binding"/>
    <property type="evidence" value="ECO:0007669"/>
    <property type="project" value="UniProtKB-KW"/>
</dbReference>
<name>A0A3M2LGX6_9ACTN</name>
<feature type="compositionally biased region" description="Low complexity" evidence="2">
    <location>
        <begin position="32"/>
        <end position="45"/>
    </location>
</feature>
<evidence type="ECO:0000313" key="5">
    <source>
        <dbReference type="Proteomes" id="UP000282674"/>
    </source>
</evidence>